<keyword evidence="2" id="KW-1185">Reference proteome</keyword>
<dbReference type="Proteomes" id="UP000245626">
    <property type="component" value="Unassembled WGS sequence"/>
</dbReference>
<evidence type="ECO:0000313" key="2">
    <source>
        <dbReference type="Proteomes" id="UP000245626"/>
    </source>
</evidence>
<protein>
    <submittedName>
        <fullName evidence="1">Uncharacterized protein</fullName>
    </submittedName>
</protein>
<name>A0ACD0P017_9BASI</name>
<gene>
    <name evidence="1" type="ORF">IE53DRAFT_51376</name>
</gene>
<organism evidence="1 2">
    <name type="scientific">Violaceomyces palustris</name>
    <dbReference type="NCBI Taxonomy" id="1673888"/>
    <lineage>
        <taxon>Eukaryota</taxon>
        <taxon>Fungi</taxon>
        <taxon>Dikarya</taxon>
        <taxon>Basidiomycota</taxon>
        <taxon>Ustilaginomycotina</taxon>
        <taxon>Ustilaginomycetes</taxon>
        <taxon>Violaceomycetales</taxon>
        <taxon>Violaceomycetaceae</taxon>
        <taxon>Violaceomyces</taxon>
    </lineage>
</organism>
<proteinExistence type="predicted"/>
<sequence>MTPNALKTWLSSNLGLQLTSSSIDLFRRQVYRPRLALLLLVLLVSPNNEGQLVSRSSSIQVDPSLSLPLGSAQPIIDKSQLSHSHAQPRAAERGSWIHAKDLLVHKARKFQHKGNEPAHVVAKETKLLESRGAPSLELVQSGRGRPASTSPKDRSSKNTSPEPDLIKREEKTLWSSLTIPMSNPLTPTFLRHHLSTPTPPTAPDPTSGSAKTDRGGPLRPQSQPAPGTVFKLPKPSLGLLLDPHVLPVILPLHLLWGIRLLGMAVEDGSIHRSLFGPPPNPRSKLFSLTELILLFISSLAIASPSFLGLLTRWCREHYTGSPDPDQAPILPLQLLVLLEFFMTSVSLLSPLSKLEPALGLIPDTVTLPSPSHSPSLLELLPLPKSLVAFLTGETAAAASAEVRRRRGGARHGLAGLGQPTAAHLGSRDGDGGTFNHADASDLDHPDSPVVSAPIATPGGRVAPRHVPHLENPLVVEMDRSTQLAAMPSTPSRSGPSYGGGLTRRGKAPRLKNQSVSVETRWLIEVLIPLLTSLVGALEYSMVTLSLPTLSPTSLPPVLSLLSLRNELGNMTKVWSSARRSVECLEFVRRRWGVMEEDMEEEEVEVDPPGSWISKDDEGGDEAVEARRRRGKEKTSRPWRPEKGQEVFCPICFESTRSGSSQAMEQNEPSPDPKARREAWKSLELEDVEEEEGTGGEKTLPTKEARKEKGRERRKKKEGKMICRLDCGHELHPICLVSWLIAQSFCPTCHEVLSIAPPRGLGRHRRRRQHRPSPLHPTTTS</sequence>
<evidence type="ECO:0000313" key="1">
    <source>
        <dbReference type="EMBL" id="PWN51430.1"/>
    </source>
</evidence>
<reference evidence="1 2" key="1">
    <citation type="journal article" date="2018" name="Mol. Biol. Evol.">
        <title>Broad Genomic Sampling Reveals a Smut Pathogenic Ancestry of the Fungal Clade Ustilaginomycotina.</title>
        <authorList>
            <person name="Kijpornyongpan T."/>
            <person name="Mondo S.J."/>
            <person name="Barry K."/>
            <person name="Sandor L."/>
            <person name="Lee J."/>
            <person name="Lipzen A."/>
            <person name="Pangilinan J."/>
            <person name="LaButti K."/>
            <person name="Hainaut M."/>
            <person name="Henrissat B."/>
            <person name="Grigoriev I.V."/>
            <person name="Spatafora J.W."/>
            <person name="Aime M.C."/>
        </authorList>
    </citation>
    <scope>NUCLEOTIDE SEQUENCE [LARGE SCALE GENOMIC DNA]</scope>
    <source>
        <strain evidence="1 2">SA 807</strain>
    </source>
</reference>
<accession>A0ACD0P017</accession>
<dbReference type="EMBL" id="KZ819844">
    <property type="protein sequence ID" value="PWN51430.1"/>
    <property type="molecule type" value="Genomic_DNA"/>
</dbReference>